<feature type="non-terminal residue" evidence="1">
    <location>
        <position position="53"/>
    </location>
</feature>
<proteinExistence type="predicted"/>
<accession>X1TU34</accession>
<sequence>MAETEKTESEREVPDAVKDFELLLQDYGIKKAPIIAKNIAETGGSNVFDKPED</sequence>
<name>X1TU34_9ZZZZ</name>
<gene>
    <name evidence="1" type="ORF">S12H4_50798</name>
</gene>
<evidence type="ECO:0000313" key="1">
    <source>
        <dbReference type="EMBL" id="GAJ08863.1"/>
    </source>
</evidence>
<dbReference type="AlphaFoldDB" id="X1TU34"/>
<protein>
    <submittedName>
        <fullName evidence="1">Uncharacterized protein</fullName>
    </submittedName>
</protein>
<dbReference type="EMBL" id="BARW01032035">
    <property type="protein sequence ID" value="GAJ08863.1"/>
    <property type="molecule type" value="Genomic_DNA"/>
</dbReference>
<comment type="caution">
    <text evidence="1">The sequence shown here is derived from an EMBL/GenBank/DDBJ whole genome shotgun (WGS) entry which is preliminary data.</text>
</comment>
<organism evidence="1">
    <name type="scientific">marine sediment metagenome</name>
    <dbReference type="NCBI Taxonomy" id="412755"/>
    <lineage>
        <taxon>unclassified sequences</taxon>
        <taxon>metagenomes</taxon>
        <taxon>ecological metagenomes</taxon>
    </lineage>
</organism>
<reference evidence="1" key="1">
    <citation type="journal article" date="2014" name="Front. Microbiol.">
        <title>High frequency of phylogenetically diverse reductive dehalogenase-homologous genes in deep subseafloor sedimentary metagenomes.</title>
        <authorList>
            <person name="Kawai M."/>
            <person name="Futagami T."/>
            <person name="Toyoda A."/>
            <person name="Takaki Y."/>
            <person name="Nishi S."/>
            <person name="Hori S."/>
            <person name="Arai W."/>
            <person name="Tsubouchi T."/>
            <person name="Morono Y."/>
            <person name="Uchiyama I."/>
            <person name="Ito T."/>
            <person name="Fujiyama A."/>
            <person name="Inagaki F."/>
            <person name="Takami H."/>
        </authorList>
    </citation>
    <scope>NUCLEOTIDE SEQUENCE</scope>
    <source>
        <strain evidence="1">Expedition CK06-06</strain>
    </source>
</reference>